<keyword evidence="2" id="KW-1185">Reference proteome</keyword>
<evidence type="ECO:0000313" key="2">
    <source>
        <dbReference type="Proteomes" id="UP000038045"/>
    </source>
</evidence>
<sequence>MKGLILLALFSTILLIGVQSLNTYGSEASKSKRNYDLAIDVSSSSTSEEEDFDSGERRLTKMTKIPRSKALSTTSVPTISSTFNCNKIKNPILRKKCQMKQEHLGMVKTVSTLSPKQSKKTTTKVFEQDVFSKKTTKPSKKTTTKVFEQDLFSKMFTKTTKPTFDRTISRKPEQKTTTQVKTTQSKIMLPKTFPTVIQPIVDGTSGVLKDVKISLELVLNTH</sequence>
<dbReference type="WBParaSite" id="PTRK_0001099300.1">
    <property type="protein sequence ID" value="PTRK_0001099300.1"/>
    <property type="gene ID" value="PTRK_0001099300"/>
</dbReference>
<evidence type="ECO:0000256" key="1">
    <source>
        <dbReference type="SAM" id="SignalP"/>
    </source>
</evidence>
<name>A0A0N4ZR55_PARTI</name>
<organism evidence="2 3">
    <name type="scientific">Parastrongyloides trichosuri</name>
    <name type="common">Possum-specific nematode worm</name>
    <dbReference type="NCBI Taxonomy" id="131310"/>
    <lineage>
        <taxon>Eukaryota</taxon>
        <taxon>Metazoa</taxon>
        <taxon>Ecdysozoa</taxon>
        <taxon>Nematoda</taxon>
        <taxon>Chromadorea</taxon>
        <taxon>Rhabditida</taxon>
        <taxon>Tylenchina</taxon>
        <taxon>Panagrolaimomorpha</taxon>
        <taxon>Strongyloidoidea</taxon>
        <taxon>Strongyloididae</taxon>
        <taxon>Parastrongyloides</taxon>
    </lineage>
</organism>
<feature type="chain" id="PRO_5005892101" evidence="1">
    <location>
        <begin position="21"/>
        <end position="222"/>
    </location>
</feature>
<proteinExistence type="predicted"/>
<keyword evidence="1" id="KW-0732">Signal</keyword>
<dbReference type="Proteomes" id="UP000038045">
    <property type="component" value="Unplaced"/>
</dbReference>
<evidence type="ECO:0000313" key="3">
    <source>
        <dbReference type="WBParaSite" id="PTRK_0001099300.1"/>
    </source>
</evidence>
<protein>
    <submittedName>
        <fullName evidence="3">Uncharacterized protein</fullName>
    </submittedName>
</protein>
<accession>A0A0N4ZR55</accession>
<feature type="signal peptide" evidence="1">
    <location>
        <begin position="1"/>
        <end position="20"/>
    </location>
</feature>
<dbReference type="AlphaFoldDB" id="A0A0N4ZR55"/>
<reference evidence="3" key="1">
    <citation type="submission" date="2017-02" db="UniProtKB">
        <authorList>
            <consortium name="WormBaseParasite"/>
        </authorList>
    </citation>
    <scope>IDENTIFICATION</scope>
</reference>